<feature type="transmembrane region" description="Helical" evidence="12">
    <location>
        <begin position="119"/>
        <end position="144"/>
    </location>
</feature>
<dbReference type="Proteomes" id="UP000837932">
    <property type="component" value="Unassembled WGS sequence"/>
</dbReference>
<name>A0ABM9AUP5_9BACT</name>
<accession>A0ABM9AUP5</accession>
<keyword evidence="14" id="KW-1185">Reference proteome</keyword>
<evidence type="ECO:0000256" key="9">
    <source>
        <dbReference type="ARBA" id="ARBA00023136"/>
    </source>
</evidence>
<evidence type="ECO:0000256" key="7">
    <source>
        <dbReference type="ARBA" id="ARBA00023053"/>
    </source>
</evidence>
<evidence type="ECO:0000256" key="4">
    <source>
        <dbReference type="ARBA" id="ARBA00022475"/>
    </source>
</evidence>
<dbReference type="PANTHER" id="PTHR42985:SF47">
    <property type="entry name" value="INTEGRAL MEMBRANE TRANSPORT PROTEIN"/>
    <property type="match status" value="1"/>
</dbReference>
<evidence type="ECO:0000256" key="3">
    <source>
        <dbReference type="ARBA" id="ARBA00022448"/>
    </source>
</evidence>
<keyword evidence="8" id="KW-0406">Ion transport</keyword>
<evidence type="ECO:0000256" key="11">
    <source>
        <dbReference type="RuleBase" id="RU362091"/>
    </source>
</evidence>
<evidence type="ECO:0000256" key="8">
    <source>
        <dbReference type="ARBA" id="ARBA00023065"/>
    </source>
</evidence>
<feature type="transmembrane region" description="Helical" evidence="12">
    <location>
        <begin position="150"/>
        <end position="168"/>
    </location>
</feature>
<comment type="caution">
    <text evidence="13">The sequence shown here is derived from an EMBL/GenBank/DDBJ whole genome shotgun (WGS) entry which is preliminary data.</text>
</comment>
<feature type="transmembrane region" description="Helical" evidence="12">
    <location>
        <begin position="271"/>
        <end position="298"/>
    </location>
</feature>
<evidence type="ECO:0000256" key="10">
    <source>
        <dbReference type="ARBA" id="ARBA00023201"/>
    </source>
</evidence>
<evidence type="ECO:0000256" key="5">
    <source>
        <dbReference type="ARBA" id="ARBA00022692"/>
    </source>
</evidence>
<protein>
    <submittedName>
        <fullName evidence="13">Sodium/glucose cotransporter</fullName>
    </submittedName>
</protein>
<evidence type="ECO:0000256" key="12">
    <source>
        <dbReference type="SAM" id="Phobius"/>
    </source>
</evidence>
<dbReference type="RefSeq" id="WP_238808556.1">
    <property type="nucleotide sequence ID" value="NZ_CAKLPY010000005.1"/>
</dbReference>
<evidence type="ECO:0000256" key="1">
    <source>
        <dbReference type="ARBA" id="ARBA00004651"/>
    </source>
</evidence>
<reference evidence="13" key="1">
    <citation type="submission" date="2021-12" db="EMBL/GenBank/DDBJ databases">
        <authorList>
            <person name="Rodrigo-Torres L."/>
            <person name="Arahal R. D."/>
            <person name="Lucena T."/>
        </authorList>
    </citation>
    <scope>NUCLEOTIDE SEQUENCE</scope>
    <source>
        <strain evidence="13">CECT 8858</strain>
    </source>
</reference>
<feature type="transmembrane region" description="Helical" evidence="12">
    <location>
        <begin position="318"/>
        <end position="339"/>
    </location>
</feature>
<feature type="transmembrane region" description="Helical" evidence="12">
    <location>
        <begin position="231"/>
        <end position="250"/>
    </location>
</feature>
<dbReference type="Gene3D" id="1.20.1730.10">
    <property type="entry name" value="Sodium/glucose cotransporter"/>
    <property type="match status" value="1"/>
</dbReference>
<proteinExistence type="inferred from homology"/>
<keyword evidence="9 12" id="KW-0472">Membrane</keyword>
<feature type="transmembrane region" description="Helical" evidence="12">
    <location>
        <begin position="180"/>
        <end position="199"/>
    </location>
</feature>
<keyword evidence="5 12" id="KW-0812">Transmembrane</keyword>
<evidence type="ECO:0000313" key="14">
    <source>
        <dbReference type="Proteomes" id="UP000837932"/>
    </source>
</evidence>
<evidence type="ECO:0000313" key="13">
    <source>
        <dbReference type="EMBL" id="CAH0997748.1"/>
    </source>
</evidence>
<feature type="transmembrane region" description="Helical" evidence="12">
    <location>
        <begin position="6"/>
        <end position="23"/>
    </location>
</feature>
<feature type="transmembrane region" description="Helical" evidence="12">
    <location>
        <begin position="499"/>
        <end position="519"/>
    </location>
</feature>
<feature type="transmembrane region" description="Helical" evidence="12">
    <location>
        <begin position="431"/>
        <end position="449"/>
    </location>
</feature>
<dbReference type="CDD" id="cd11494">
    <property type="entry name" value="SLC5sbd_NIS-like_u2"/>
    <property type="match status" value="1"/>
</dbReference>
<dbReference type="NCBIfam" id="TIGR00813">
    <property type="entry name" value="sss"/>
    <property type="match status" value="1"/>
</dbReference>
<comment type="subcellular location">
    <subcellularLocation>
        <location evidence="1">Cell membrane</location>
        <topology evidence="1">Multi-pass membrane protein</topology>
    </subcellularLocation>
</comment>
<dbReference type="InterPro" id="IPR038377">
    <property type="entry name" value="Na/Glc_symporter_sf"/>
</dbReference>
<gene>
    <name evidence="13" type="primary">sglT_7</name>
    <name evidence="13" type="ORF">EMA8858_03882</name>
</gene>
<feature type="transmembrane region" description="Helical" evidence="12">
    <location>
        <begin position="405"/>
        <end position="424"/>
    </location>
</feature>
<dbReference type="PANTHER" id="PTHR42985">
    <property type="entry name" value="SODIUM-COUPLED MONOCARBOXYLATE TRANSPORTER"/>
    <property type="match status" value="1"/>
</dbReference>
<keyword evidence="10" id="KW-0739">Sodium transport</keyword>
<dbReference type="EMBL" id="CAKLPY010000005">
    <property type="protein sequence ID" value="CAH0997748.1"/>
    <property type="molecule type" value="Genomic_DNA"/>
</dbReference>
<dbReference type="InterPro" id="IPR051163">
    <property type="entry name" value="Sodium:Solute_Symporter_SSF"/>
</dbReference>
<dbReference type="PROSITE" id="PS50283">
    <property type="entry name" value="NA_SOLUT_SYMP_3"/>
    <property type="match status" value="1"/>
</dbReference>
<feature type="transmembrane region" description="Helical" evidence="12">
    <location>
        <begin position="80"/>
        <end position="98"/>
    </location>
</feature>
<keyword evidence="6 12" id="KW-1133">Transmembrane helix</keyword>
<keyword evidence="4" id="KW-1003">Cell membrane</keyword>
<feature type="transmembrane region" description="Helical" evidence="12">
    <location>
        <begin position="455"/>
        <end position="478"/>
    </location>
</feature>
<feature type="transmembrane region" description="Helical" evidence="12">
    <location>
        <begin position="370"/>
        <end position="393"/>
    </location>
</feature>
<evidence type="ECO:0000256" key="6">
    <source>
        <dbReference type="ARBA" id="ARBA00022989"/>
    </source>
</evidence>
<evidence type="ECO:0000256" key="2">
    <source>
        <dbReference type="ARBA" id="ARBA00006434"/>
    </source>
</evidence>
<organism evidence="13 14">
    <name type="scientific">Emticicia aquatica</name>
    <dbReference type="NCBI Taxonomy" id="1681835"/>
    <lineage>
        <taxon>Bacteria</taxon>
        <taxon>Pseudomonadati</taxon>
        <taxon>Bacteroidota</taxon>
        <taxon>Cytophagia</taxon>
        <taxon>Cytophagales</taxon>
        <taxon>Leadbetterellaceae</taxon>
        <taxon>Emticicia</taxon>
    </lineage>
</organism>
<comment type="similarity">
    <text evidence="2 11">Belongs to the sodium:solute symporter (SSF) (TC 2.A.21) family.</text>
</comment>
<feature type="transmembrane region" description="Helical" evidence="12">
    <location>
        <begin position="39"/>
        <end position="60"/>
    </location>
</feature>
<keyword evidence="3" id="KW-0813">Transport</keyword>
<keyword evidence="7" id="KW-0915">Sodium</keyword>
<dbReference type="Pfam" id="PF00474">
    <property type="entry name" value="SSF"/>
    <property type="match status" value="1"/>
</dbReference>
<dbReference type="InterPro" id="IPR001734">
    <property type="entry name" value="Na/solute_symporter"/>
</dbReference>
<sequence>MNWLDYSIIIIYILLMLSMGYFMRDQSSGKSYFIGDKNFGWFTLLLSTMATQLSAISFISAPAFVGMKMGGGMKWLTFEFGVPLAMIFLSLVITPFLYKAGIVSAYEFLERRFGRSTRLLISTAFLLSRSFSTGVAVYTVALLLESVFNIHFWQTIGIICVVTMLYSLKGGLKVVVYTDVIQMFIKYFGIVVCLGFALYNMGGWSVFLEHLDKERTQVVNFDSWGFNGDTYGFFPMLFGGFVLYASYYGCDQTQVQRSLAASSLAEVRKMYMLNGIVRFFVTFTYCITGLVIGTFALVTPSFKALIPTTQPDKMLPMFILHYLPNGIIGLVIVAIFAAAMSSLSTNVNALAAVSMEDFVTKRFKFSEKQYSLYSQVCVVFWGAVCVFTAAIAGDIAETVIEAINKIGSVFYGPILATFTLAILTKNIKANNMNLGLITGVLLNVYLWKFQPQIFWFWWNLFGCIMTLGVAYLSSLFNAKKVLKPLESSSLAFEFWNKSTYYLIIFFIFIIFFSISIPYWL</sequence>